<evidence type="ECO:0000313" key="3">
    <source>
        <dbReference type="Proteomes" id="UP001183420"/>
    </source>
</evidence>
<feature type="transmembrane region" description="Helical" evidence="1">
    <location>
        <begin position="157"/>
        <end position="177"/>
    </location>
</feature>
<sequence length="229" mass="24762">MTMPEQRDAPWHPSEETTLLVPPELRSPHQNWGISDDTTPLAGIFGPPIPPIHHPPPSASLPRHRGRRRRVQWSGQPAKVRWVRWSSLLLAAAAAVLVAMLSVLGGLISYEPLRQVASPGSSAALTACWPLLIYGPWLVASLSILRAALHQRHARHSWAVVVLFSGLAVALCVAQAPPTMTDVAVAGLPPISALVAFHQIVRQITLISPPRHALPRQRTVPSQSRAGAV</sequence>
<keyword evidence="1" id="KW-0472">Membrane</keyword>
<dbReference type="Pfam" id="PF10935">
    <property type="entry name" value="DUF2637"/>
    <property type="match status" value="1"/>
</dbReference>
<dbReference type="Proteomes" id="UP001183420">
    <property type="component" value="Unassembled WGS sequence"/>
</dbReference>
<dbReference type="EMBL" id="JAVREM010000005">
    <property type="protein sequence ID" value="MDT0318339.1"/>
    <property type="molecule type" value="Genomic_DNA"/>
</dbReference>
<dbReference type="RefSeq" id="WP_311596942.1">
    <property type="nucleotide sequence ID" value="NZ_JAVREM010000005.1"/>
</dbReference>
<reference evidence="3" key="1">
    <citation type="submission" date="2023-07" db="EMBL/GenBank/DDBJ databases">
        <title>30 novel species of actinomycetes from the DSMZ collection.</title>
        <authorList>
            <person name="Nouioui I."/>
        </authorList>
    </citation>
    <scope>NUCLEOTIDE SEQUENCE [LARGE SCALE GENOMIC DNA]</scope>
    <source>
        <strain evidence="3">DSM 44918</strain>
    </source>
</reference>
<proteinExistence type="predicted"/>
<organism evidence="2 3">
    <name type="scientific">Streptomyces millisiae</name>
    <dbReference type="NCBI Taxonomy" id="3075542"/>
    <lineage>
        <taxon>Bacteria</taxon>
        <taxon>Bacillati</taxon>
        <taxon>Actinomycetota</taxon>
        <taxon>Actinomycetes</taxon>
        <taxon>Kitasatosporales</taxon>
        <taxon>Streptomycetaceae</taxon>
        <taxon>Streptomyces</taxon>
    </lineage>
</organism>
<keyword evidence="1" id="KW-0812">Transmembrane</keyword>
<gene>
    <name evidence="2" type="ORF">RNC47_08335</name>
</gene>
<evidence type="ECO:0000313" key="2">
    <source>
        <dbReference type="EMBL" id="MDT0318339.1"/>
    </source>
</evidence>
<accession>A0ABU2LL70</accession>
<keyword evidence="3" id="KW-1185">Reference proteome</keyword>
<dbReference type="InterPro" id="IPR021235">
    <property type="entry name" value="DUF2637"/>
</dbReference>
<evidence type="ECO:0000256" key="1">
    <source>
        <dbReference type="SAM" id="Phobius"/>
    </source>
</evidence>
<feature type="transmembrane region" description="Helical" evidence="1">
    <location>
        <begin position="122"/>
        <end position="145"/>
    </location>
</feature>
<keyword evidence="1" id="KW-1133">Transmembrane helix</keyword>
<name>A0ABU2LL70_9ACTN</name>
<protein>
    <submittedName>
        <fullName evidence="2">DUF2637 domain-containing protein</fullName>
    </submittedName>
</protein>
<feature type="transmembrane region" description="Helical" evidence="1">
    <location>
        <begin position="88"/>
        <end position="110"/>
    </location>
</feature>
<comment type="caution">
    <text evidence="2">The sequence shown here is derived from an EMBL/GenBank/DDBJ whole genome shotgun (WGS) entry which is preliminary data.</text>
</comment>